<proteinExistence type="predicted"/>
<sequence>MARLHGRHGDVQRARLRGGVRYQGVSYADNANTLKVPGATTVDAAVRYDHDGWGISLNVNNVFDERYVAGCRGAETCGYGEGRTALLKTYLTF</sequence>
<evidence type="ECO:0000256" key="10">
    <source>
        <dbReference type="ARBA" id="ARBA00023136"/>
    </source>
</evidence>
<keyword evidence="9" id="KW-0798">TonB box</keyword>
<dbReference type="InterPro" id="IPR000531">
    <property type="entry name" value="Beta-barrel_TonB"/>
</dbReference>
<keyword evidence="8" id="KW-0406">Ion transport</keyword>
<dbReference type="Pfam" id="PF00593">
    <property type="entry name" value="TonB_dep_Rec_b-barrel"/>
    <property type="match status" value="1"/>
</dbReference>
<keyword evidence="6" id="KW-0732">Signal</keyword>
<reference evidence="13 14" key="1">
    <citation type="journal article" date="2020" name="Microorganisms">
        <title>Osmotic Adaptation and Compatible Solute Biosynthesis of Phototrophic Bacteria as Revealed from Genome Analyses.</title>
        <authorList>
            <person name="Imhoff J.F."/>
            <person name="Rahn T."/>
            <person name="Kunzel S."/>
            <person name="Keller A."/>
            <person name="Neulinger S.C."/>
        </authorList>
    </citation>
    <scope>NUCLEOTIDE SEQUENCE [LARGE SCALE GENOMIC DNA]</scope>
    <source>
        <strain evidence="13 14">DSM 9895</strain>
    </source>
</reference>
<dbReference type="Gene3D" id="2.40.170.20">
    <property type="entry name" value="TonB-dependent receptor, beta-barrel domain"/>
    <property type="match status" value="1"/>
</dbReference>
<evidence type="ECO:0000259" key="12">
    <source>
        <dbReference type="Pfam" id="PF00593"/>
    </source>
</evidence>
<evidence type="ECO:0000256" key="1">
    <source>
        <dbReference type="ARBA" id="ARBA00004571"/>
    </source>
</evidence>
<dbReference type="Proteomes" id="UP001296873">
    <property type="component" value="Unassembled WGS sequence"/>
</dbReference>
<evidence type="ECO:0000256" key="6">
    <source>
        <dbReference type="ARBA" id="ARBA00022729"/>
    </source>
</evidence>
<dbReference type="SUPFAM" id="SSF56935">
    <property type="entry name" value="Porins"/>
    <property type="match status" value="1"/>
</dbReference>
<name>A0ABS1DDT9_9PROT</name>
<evidence type="ECO:0000256" key="11">
    <source>
        <dbReference type="ARBA" id="ARBA00023237"/>
    </source>
</evidence>
<keyword evidence="5" id="KW-0812">Transmembrane</keyword>
<evidence type="ECO:0000256" key="2">
    <source>
        <dbReference type="ARBA" id="ARBA00022448"/>
    </source>
</evidence>
<evidence type="ECO:0000313" key="13">
    <source>
        <dbReference type="EMBL" id="MBK1668623.1"/>
    </source>
</evidence>
<evidence type="ECO:0000256" key="8">
    <source>
        <dbReference type="ARBA" id="ARBA00023065"/>
    </source>
</evidence>
<evidence type="ECO:0000256" key="5">
    <source>
        <dbReference type="ARBA" id="ARBA00022692"/>
    </source>
</evidence>
<evidence type="ECO:0000256" key="4">
    <source>
        <dbReference type="ARBA" id="ARBA00022496"/>
    </source>
</evidence>
<keyword evidence="7" id="KW-0408">Iron</keyword>
<evidence type="ECO:0000256" key="3">
    <source>
        <dbReference type="ARBA" id="ARBA00022452"/>
    </source>
</evidence>
<dbReference type="PANTHER" id="PTHR32552">
    <property type="entry name" value="FERRICHROME IRON RECEPTOR-RELATED"/>
    <property type="match status" value="1"/>
</dbReference>
<accession>A0ABS1DDT9</accession>
<gene>
    <name evidence="13" type="ORF">CKO28_11340</name>
</gene>
<feature type="domain" description="TonB-dependent receptor-like beta-barrel" evidence="12">
    <location>
        <begin position="14"/>
        <end position="62"/>
    </location>
</feature>
<evidence type="ECO:0000256" key="9">
    <source>
        <dbReference type="ARBA" id="ARBA00023077"/>
    </source>
</evidence>
<evidence type="ECO:0000256" key="7">
    <source>
        <dbReference type="ARBA" id="ARBA00023004"/>
    </source>
</evidence>
<comment type="caution">
    <text evidence="13">The sequence shown here is derived from an EMBL/GenBank/DDBJ whole genome shotgun (WGS) entry which is preliminary data.</text>
</comment>
<evidence type="ECO:0000313" key="14">
    <source>
        <dbReference type="Proteomes" id="UP001296873"/>
    </source>
</evidence>
<dbReference type="PANTHER" id="PTHR32552:SF68">
    <property type="entry name" value="FERRICHROME OUTER MEMBRANE TRANSPORTER_PHAGE RECEPTOR"/>
    <property type="match status" value="1"/>
</dbReference>
<keyword evidence="11" id="KW-0998">Cell outer membrane</keyword>
<dbReference type="EMBL" id="NRRL01000027">
    <property type="protein sequence ID" value="MBK1668623.1"/>
    <property type="molecule type" value="Genomic_DNA"/>
</dbReference>
<keyword evidence="2" id="KW-0813">Transport</keyword>
<organism evidence="13 14">
    <name type="scientific">Rhodovibrio sodomensis</name>
    <dbReference type="NCBI Taxonomy" id="1088"/>
    <lineage>
        <taxon>Bacteria</taxon>
        <taxon>Pseudomonadati</taxon>
        <taxon>Pseudomonadota</taxon>
        <taxon>Alphaproteobacteria</taxon>
        <taxon>Rhodospirillales</taxon>
        <taxon>Rhodovibrionaceae</taxon>
        <taxon>Rhodovibrio</taxon>
    </lineage>
</organism>
<keyword evidence="14" id="KW-1185">Reference proteome</keyword>
<dbReference type="InterPro" id="IPR036942">
    <property type="entry name" value="Beta-barrel_TonB_sf"/>
</dbReference>
<dbReference type="InterPro" id="IPR039426">
    <property type="entry name" value="TonB-dep_rcpt-like"/>
</dbReference>
<protein>
    <recommendedName>
        <fullName evidence="12">TonB-dependent receptor-like beta-barrel domain-containing protein</fullName>
    </recommendedName>
</protein>
<keyword evidence="4" id="KW-0410">Iron transport</keyword>
<comment type="subcellular location">
    <subcellularLocation>
        <location evidence="1">Cell outer membrane</location>
        <topology evidence="1">Multi-pass membrane protein</topology>
    </subcellularLocation>
</comment>
<keyword evidence="10" id="KW-0472">Membrane</keyword>
<keyword evidence="3" id="KW-1134">Transmembrane beta strand</keyword>